<comment type="catalytic activity">
    <reaction evidence="2">
        <text>Eliminative cleavage of (1-&gt;4)-alpha-D-galacturonan methyl ester to give oligosaccharides with 4-deoxy-6-O-methyl-alpha-D-galact-4-enuronosyl groups at their non-reducing ends.</text>
        <dbReference type="EC" id="4.2.2.10"/>
    </reaction>
</comment>
<accession>A0A9W6XHR5</accession>
<dbReference type="EMBL" id="BSXW01001722">
    <property type="protein sequence ID" value="GMF38721.1"/>
    <property type="molecule type" value="Genomic_DNA"/>
</dbReference>
<dbReference type="InterPro" id="IPR011050">
    <property type="entry name" value="Pectin_lyase_fold/virulence"/>
</dbReference>
<evidence type="ECO:0000256" key="3">
    <source>
        <dbReference type="ARBA" id="ARBA00037631"/>
    </source>
</evidence>
<dbReference type="PANTHER" id="PTHR31683:SF67">
    <property type="entry name" value="PECTIN LYASE F-RELATED"/>
    <property type="match status" value="1"/>
</dbReference>
<dbReference type="OrthoDB" id="1637350at2759"/>
<evidence type="ECO:0000256" key="2">
    <source>
        <dbReference type="ARBA" id="ARBA00036818"/>
    </source>
</evidence>
<sequence length="233" mass="24157">MATLMRQQGSLARTLLSTAFALVLLHLGFATAASIGTGTAPGFAAGTTGGGNAKPVYPTTIKELATFLSDSEPRVIVLNQEFSFVGTEGSTTESGCRPSNNQQCLAKNNGFKGQDAILMDGDTSMKQTGGCDSDGIFVDVTYYNAAKTPLTVASDKTLVGEGTKGVLSGKGLLISGSNVIVQNIHITNLNANLVWGGDGITIRGEGDVAPKGIWIDHVKVSSVGRQMVVINFS</sequence>
<comment type="caution">
    <text evidence="6">The sequence shown here is derived from an EMBL/GenBank/DDBJ whole genome shotgun (WGS) entry which is preliminary data.</text>
</comment>
<dbReference type="PANTHER" id="PTHR31683">
    <property type="entry name" value="PECTATE LYASE 18-RELATED"/>
    <property type="match status" value="1"/>
</dbReference>
<feature type="chain" id="PRO_5040875212" description="pectin lyase" evidence="5">
    <location>
        <begin position="33"/>
        <end position="233"/>
    </location>
</feature>
<feature type="signal peptide" evidence="5">
    <location>
        <begin position="1"/>
        <end position="32"/>
    </location>
</feature>
<protein>
    <recommendedName>
        <fullName evidence="4">pectin lyase</fullName>
        <ecNumber evidence="4">4.2.2.10</ecNumber>
    </recommendedName>
</protein>
<evidence type="ECO:0000256" key="5">
    <source>
        <dbReference type="SAM" id="SignalP"/>
    </source>
</evidence>
<dbReference type="InterPro" id="IPR012334">
    <property type="entry name" value="Pectin_lyas_fold"/>
</dbReference>
<evidence type="ECO:0000313" key="7">
    <source>
        <dbReference type="Proteomes" id="UP001165083"/>
    </source>
</evidence>
<keyword evidence="1" id="KW-1015">Disulfide bond</keyword>
<dbReference type="GO" id="GO:0030570">
    <property type="term" value="F:pectate lyase activity"/>
    <property type="evidence" value="ECO:0007669"/>
    <property type="project" value="InterPro"/>
</dbReference>
<organism evidence="6 7">
    <name type="scientific">Phytophthora lilii</name>
    <dbReference type="NCBI Taxonomy" id="2077276"/>
    <lineage>
        <taxon>Eukaryota</taxon>
        <taxon>Sar</taxon>
        <taxon>Stramenopiles</taxon>
        <taxon>Oomycota</taxon>
        <taxon>Peronosporomycetes</taxon>
        <taxon>Peronosporales</taxon>
        <taxon>Peronosporaceae</taxon>
        <taxon>Phytophthora</taxon>
    </lineage>
</organism>
<dbReference type="EC" id="4.2.2.10" evidence="4"/>
<dbReference type="InterPro" id="IPR045032">
    <property type="entry name" value="PEL"/>
</dbReference>
<evidence type="ECO:0000313" key="6">
    <source>
        <dbReference type="EMBL" id="GMF38721.1"/>
    </source>
</evidence>
<proteinExistence type="predicted"/>
<dbReference type="Gene3D" id="2.160.20.10">
    <property type="entry name" value="Single-stranded right-handed beta-helix, Pectin lyase-like"/>
    <property type="match status" value="1"/>
</dbReference>
<dbReference type="GO" id="GO:0047490">
    <property type="term" value="F:pectin lyase activity"/>
    <property type="evidence" value="ECO:0007669"/>
    <property type="project" value="UniProtKB-EC"/>
</dbReference>
<gene>
    <name evidence="6" type="ORF">Plil01_001614100</name>
</gene>
<evidence type="ECO:0000256" key="1">
    <source>
        <dbReference type="ARBA" id="ARBA00023157"/>
    </source>
</evidence>
<reference evidence="6" key="1">
    <citation type="submission" date="2023-04" db="EMBL/GenBank/DDBJ databases">
        <title>Phytophthora lilii NBRC 32176.</title>
        <authorList>
            <person name="Ichikawa N."/>
            <person name="Sato H."/>
            <person name="Tonouchi N."/>
        </authorList>
    </citation>
    <scope>NUCLEOTIDE SEQUENCE</scope>
    <source>
        <strain evidence="6">NBRC 32176</strain>
    </source>
</reference>
<dbReference type="AlphaFoldDB" id="A0A9W6XHR5"/>
<dbReference type="SUPFAM" id="SSF51126">
    <property type="entry name" value="Pectin lyase-like"/>
    <property type="match status" value="1"/>
</dbReference>
<name>A0A9W6XHR5_9STRA</name>
<keyword evidence="5" id="KW-0732">Signal</keyword>
<dbReference type="Proteomes" id="UP001165083">
    <property type="component" value="Unassembled WGS sequence"/>
</dbReference>
<keyword evidence="7" id="KW-1185">Reference proteome</keyword>
<evidence type="ECO:0000256" key="4">
    <source>
        <dbReference type="ARBA" id="ARBA00039082"/>
    </source>
</evidence>
<comment type="function">
    <text evidence="3">Pectinolytic enzymes consist of four classes of enzymes: pectin lyase, polygalacturonase, pectin methylesterase and rhamnogalacturonase. Among pectinolytic enzymes, pectin lyase is the most important in depolymerization of pectin, since it cleaves internal glycosidic bonds of highly methylated pectins.</text>
</comment>